<evidence type="ECO:0000256" key="4">
    <source>
        <dbReference type="SAM" id="MobiDB-lite"/>
    </source>
</evidence>
<dbReference type="SUPFAM" id="SSF53254">
    <property type="entry name" value="Phosphoglycerate mutase-like"/>
    <property type="match status" value="1"/>
</dbReference>
<evidence type="ECO:0000256" key="3">
    <source>
        <dbReference type="PIRSR" id="PIRSR613078-3"/>
    </source>
</evidence>
<feature type="domain" description="6-phosphofructo-2-kinase" evidence="5">
    <location>
        <begin position="175"/>
        <end position="228"/>
    </location>
</feature>
<feature type="compositionally biased region" description="Polar residues" evidence="4">
    <location>
        <begin position="21"/>
        <end position="33"/>
    </location>
</feature>
<dbReference type="InterPro" id="IPR029033">
    <property type="entry name" value="His_PPase_superfam"/>
</dbReference>
<dbReference type="GO" id="GO:0003873">
    <property type="term" value="F:6-phosphofructo-2-kinase activity"/>
    <property type="evidence" value="ECO:0007669"/>
    <property type="project" value="EnsemblFungi"/>
</dbReference>
<feature type="domain" description="6-phosphofructo-2-kinase" evidence="5">
    <location>
        <begin position="288"/>
        <end position="451"/>
    </location>
</feature>
<dbReference type="Proteomes" id="UP000184330">
    <property type="component" value="Unassembled WGS sequence"/>
</dbReference>
<keyword evidence="1" id="KW-0547">Nucleotide-binding</keyword>
<dbReference type="InterPro" id="IPR001345">
    <property type="entry name" value="PG/BPGM_mutase_AS"/>
</dbReference>
<evidence type="ECO:0000256" key="2">
    <source>
        <dbReference type="ARBA" id="ARBA00022840"/>
    </source>
</evidence>
<dbReference type="PRINTS" id="PR00991">
    <property type="entry name" value="6PFRUCTKNASE"/>
</dbReference>
<feature type="region of interest" description="Disordered" evidence="4">
    <location>
        <begin position="1"/>
        <end position="33"/>
    </location>
</feature>
<dbReference type="CDD" id="cd07067">
    <property type="entry name" value="HP_PGM_like"/>
    <property type="match status" value="1"/>
</dbReference>
<dbReference type="GO" id="GO:0006003">
    <property type="term" value="P:fructose 2,6-bisphosphate metabolic process"/>
    <property type="evidence" value="ECO:0007669"/>
    <property type="project" value="EnsemblFungi"/>
</dbReference>
<evidence type="ECO:0000313" key="6">
    <source>
        <dbReference type="EMBL" id="CZR53791.1"/>
    </source>
</evidence>
<dbReference type="InterPro" id="IPR013078">
    <property type="entry name" value="His_Pase_superF_clade-1"/>
</dbReference>
<keyword evidence="6" id="KW-0808">Transferase</keyword>
<proteinExistence type="predicted"/>
<name>A0A1L7WLZ2_9HELO</name>
<dbReference type="Pfam" id="PF00300">
    <property type="entry name" value="His_Phos_1"/>
    <property type="match status" value="1"/>
</dbReference>
<sequence>MSSLSTLQPSAVKEDEKPSSVEATSHSRTSSHSLVARTAMSNCIVMSSPNPLPLQDNLTNTIHDRDFTLPKSLYPPTIQVTVPGTPTLATGSLGQALQALKMTSSENAQNGDNGLHRTLSDTPPRSENSTAPGSPRLPPVRQNSGSATPRVRPPATTLNIPGMTRSRVSPDGRISQRDVGAKLVVIMVGLPARGKSYITKKIARYLSWQQHNARIFNVGNRRRVAAGSGGTVSPPMSAQPSTRKSNVVRTTSIAGVIDAPTQAAHILLNGVDPIEEQNELAKLPSADTMEQSAQFFDPKNQAASRIREQVALSTCDEMLDFLLNQGGSVGILDATNSTLERRQILFKHIKAREPKLGILFIESVCEDEKLLEANMHLKLRGPDYKDKDPESSLADFRDRVKAYESAYVPLGKFEEDNFMQYIKMIDVGKKCVHYRLQGFLSNGIASYLSTFNLCPRQIWITRHGQSMDNTLGKIGGDSDLTEAGKHYATTLYNFISQKRLEWETDQMQRALEDHSLPLMPGDKTPPYPDLLGELEEQNFCVWTSMLKRSVQTAEEFQNDDDYDVKNWEMLNELDAGDFEGLTYVEIETRFPEQYAKRKADKLSYIYPGVGGEGYMQVISRLRDLVRELERIKDHVLVIAHRSVCRVLMAYFMDLTRDDIADLDVPLGMLYAIEPKPYGIEFHAYRYNEGRDDVWTFEEVPNYKPAKATSHTA</sequence>
<feature type="region of interest" description="Disordered" evidence="4">
    <location>
        <begin position="105"/>
        <end position="174"/>
    </location>
</feature>
<feature type="site" description="Transition state stabilizer" evidence="3">
    <location>
        <position position="640"/>
    </location>
</feature>
<gene>
    <name evidence="6" type="ORF">PAC_03672</name>
</gene>
<dbReference type="SMART" id="SM00855">
    <property type="entry name" value="PGAM"/>
    <property type="match status" value="1"/>
</dbReference>
<dbReference type="Pfam" id="PF01591">
    <property type="entry name" value="6PF2K"/>
    <property type="match status" value="2"/>
</dbReference>
<evidence type="ECO:0000313" key="7">
    <source>
        <dbReference type="Proteomes" id="UP000184330"/>
    </source>
</evidence>
<dbReference type="AlphaFoldDB" id="A0A1L7WLZ2"/>
<keyword evidence="6" id="KW-0418">Kinase</keyword>
<dbReference type="InterPro" id="IPR003094">
    <property type="entry name" value="6Pfruct_kin"/>
</dbReference>
<reference evidence="6 7" key="1">
    <citation type="submission" date="2016-03" db="EMBL/GenBank/DDBJ databases">
        <authorList>
            <person name="Ploux O."/>
        </authorList>
    </citation>
    <scope>NUCLEOTIDE SEQUENCE [LARGE SCALE GENOMIC DNA]</scope>
    <source>
        <strain evidence="6 7">UAMH 11012</strain>
    </source>
</reference>
<dbReference type="STRING" id="576137.A0A1L7WLZ2"/>
<dbReference type="PROSITE" id="PS00175">
    <property type="entry name" value="PG_MUTASE"/>
    <property type="match status" value="1"/>
</dbReference>
<organism evidence="6 7">
    <name type="scientific">Phialocephala subalpina</name>
    <dbReference type="NCBI Taxonomy" id="576137"/>
    <lineage>
        <taxon>Eukaryota</taxon>
        <taxon>Fungi</taxon>
        <taxon>Dikarya</taxon>
        <taxon>Ascomycota</taxon>
        <taxon>Pezizomycotina</taxon>
        <taxon>Leotiomycetes</taxon>
        <taxon>Helotiales</taxon>
        <taxon>Mollisiaceae</taxon>
        <taxon>Phialocephala</taxon>
        <taxon>Phialocephala fortinii species complex</taxon>
    </lineage>
</organism>
<keyword evidence="7" id="KW-1185">Reference proteome</keyword>
<dbReference type="PIRSF" id="PIRSF000709">
    <property type="entry name" value="6PFK_2-Ptase"/>
    <property type="match status" value="1"/>
</dbReference>
<dbReference type="PANTHER" id="PTHR10606:SF32">
    <property type="entry name" value="6-PHOSPHOFRUCTO-2-KINASE 1"/>
    <property type="match status" value="1"/>
</dbReference>
<evidence type="ECO:0000256" key="1">
    <source>
        <dbReference type="ARBA" id="ARBA00022741"/>
    </source>
</evidence>
<dbReference type="Gene3D" id="3.40.50.300">
    <property type="entry name" value="P-loop containing nucleotide triphosphate hydrolases"/>
    <property type="match status" value="1"/>
</dbReference>
<dbReference type="SUPFAM" id="SSF52540">
    <property type="entry name" value="P-loop containing nucleoside triphosphate hydrolases"/>
    <property type="match status" value="1"/>
</dbReference>
<dbReference type="Gene3D" id="3.40.50.1240">
    <property type="entry name" value="Phosphoglycerate mutase-like"/>
    <property type="match status" value="1"/>
</dbReference>
<dbReference type="OrthoDB" id="267323at2759"/>
<accession>A0A1L7WLZ2</accession>
<keyword evidence="2" id="KW-0067">ATP-binding</keyword>
<dbReference type="GO" id="GO:0006000">
    <property type="term" value="P:fructose metabolic process"/>
    <property type="evidence" value="ECO:0007669"/>
    <property type="project" value="InterPro"/>
</dbReference>
<dbReference type="GO" id="GO:0005524">
    <property type="term" value="F:ATP binding"/>
    <property type="evidence" value="ECO:0007669"/>
    <property type="project" value="UniProtKB-KW"/>
</dbReference>
<feature type="compositionally biased region" description="Polar residues" evidence="4">
    <location>
        <begin position="120"/>
        <end position="132"/>
    </location>
</feature>
<dbReference type="InterPro" id="IPR027417">
    <property type="entry name" value="P-loop_NTPase"/>
</dbReference>
<evidence type="ECO:0000259" key="5">
    <source>
        <dbReference type="Pfam" id="PF01591"/>
    </source>
</evidence>
<protein>
    <submittedName>
        <fullName evidence="6">Related to 6-phosphofructo-2-kinase</fullName>
    </submittedName>
</protein>
<dbReference type="EMBL" id="FJOG01000004">
    <property type="protein sequence ID" value="CZR53791.1"/>
    <property type="molecule type" value="Genomic_DNA"/>
</dbReference>
<dbReference type="PANTHER" id="PTHR10606">
    <property type="entry name" value="6-PHOSPHOFRUCTO-2-KINASE/FRUCTOSE-2,6-BISPHOSPHATASE"/>
    <property type="match status" value="1"/>
</dbReference>
<dbReference type="InterPro" id="IPR013079">
    <property type="entry name" value="6Phosfructo_kin"/>
</dbReference>
<dbReference type="GO" id="GO:0005829">
    <property type="term" value="C:cytosol"/>
    <property type="evidence" value="ECO:0007669"/>
    <property type="project" value="TreeGrafter"/>
</dbReference>